<dbReference type="EMBL" id="AYEV01000052">
    <property type="protein sequence ID" value="ESK53380.1"/>
    <property type="molecule type" value="Genomic_DNA"/>
</dbReference>
<dbReference type="AlphaFoldDB" id="V2UXK3"/>
<organism evidence="1 2">
    <name type="scientific">Acinetobacter tjernbergiae DSM 14971 = CIP 107465</name>
    <dbReference type="NCBI Taxonomy" id="1120928"/>
    <lineage>
        <taxon>Bacteria</taxon>
        <taxon>Pseudomonadati</taxon>
        <taxon>Pseudomonadota</taxon>
        <taxon>Gammaproteobacteria</taxon>
        <taxon>Moraxellales</taxon>
        <taxon>Moraxellaceae</taxon>
        <taxon>Acinetobacter</taxon>
    </lineage>
</organism>
<keyword evidence="2" id="KW-1185">Reference proteome</keyword>
<sequence>MMVISTILFPVIAFGLAIGVGRIGTIIMDDIRKDMDFTAGVDAHHELKSEVRKSSVA</sequence>
<dbReference type="RefSeq" id="WP_018680016.1">
    <property type="nucleotide sequence ID" value="NZ_AYEV01000052.1"/>
</dbReference>
<accession>V2UXK3</accession>
<protein>
    <submittedName>
        <fullName evidence="1">Uncharacterized protein</fullName>
    </submittedName>
</protein>
<proteinExistence type="predicted"/>
<name>V2UXK3_9GAMM</name>
<dbReference type="eggNOG" id="ENOG5031RTZ">
    <property type="taxonomic scope" value="Bacteria"/>
</dbReference>
<evidence type="ECO:0000313" key="2">
    <source>
        <dbReference type="Proteomes" id="UP000017404"/>
    </source>
</evidence>
<gene>
    <name evidence="1" type="ORF">F990_03409</name>
</gene>
<comment type="caution">
    <text evidence="1">The sequence shown here is derived from an EMBL/GenBank/DDBJ whole genome shotgun (WGS) entry which is preliminary data.</text>
</comment>
<dbReference type="Proteomes" id="UP000017404">
    <property type="component" value="Unassembled WGS sequence"/>
</dbReference>
<evidence type="ECO:0000313" key="1">
    <source>
        <dbReference type="EMBL" id="ESK53380.1"/>
    </source>
</evidence>
<dbReference type="OrthoDB" id="6717758at2"/>
<dbReference type="PATRIC" id="fig|1120928.5.peg.3448"/>
<reference evidence="1 2" key="1">
    <citation type="submission" date="2013-10" db="EMBL/GenBank/DDBJ databases">
        <title>The Genome Sequence of Acinetobacter tjernbergiae CIP107465.</title>
        <authorList>
            <consortium name="The Broad Institute Genomics Platform"/>
            <consortium name="The Broad Institute Genome Sequencing Center for Infectious Disease"/>
            <person name="Cerqueira G."/>
            <person name="Feldgarden M."/>
            <person name="Courvalin P."/>
            <person name="Grillot-Courvalin C."/>
            <person name="Clermont D."/>
            <person name="Rocha E."/>
            <person name="Yoon E.-J."/>
            <person name="Nemec A."/>
            <person name="Young S.K."/>
            <person name="Zeng Q."/>
            <person name="Gargeya S."/>
            <person name="Fitzgerald M."/>
            <person name="Abouelleil A."/>
            <person name="Alvarado L."/>
            <person name="Berlin A.M."/>
            <person name="Chapman S.B."/>
            <person name="Gainer-Dewar J."/>
            <person name="Goldberg J."/>
            <person name="Gnerre S."/>
            <person name="Griggs A."/>
            <person name="Gujja S."/>
            <person name="Hansen M."/>
            <person name="Howarth C."/>
            <person name="Imamovic A."/>
            <person name="Ireland A."/>
            <person name="Larimer J."/>
            <person name="McCowan C."/>
            <person name="Murphy C."/>
            <person name="Pearson M."/>
            <person name="Poon T.W."/>
            <person name="Priest M."/>
            <person name="Roberts A."/>
            <person name="Saif S."/>
            <person name="Shea T."/>
            <person name="Sykes S."/>
            <person name="Wortman J."/>
            <person name="Nusbaum C."/>
            <person name="Birren B."/>
        </authorList>
    </citation>
    <scope>NUCLEOTIDE SEQUENCE [LARGE SCALE GENOMIC DNA]</scope>
    <source>
        <strain evidence="1 2">CIP 107465</strain>
    </source>
</reference>